<dbReference type="AlphaFoldDB" id="A0A919BC23"/>
<dbReference type="Proteomes" id="UP000632849">
    <property type="component" value="Unassembled WGS sequence"/>
</dbReference>
<dbReference type="PANTHER" id="PTHR13887:SF41">
    <property type="entry name" value="THIOREDOXIN SUPERFAMILY PROTEIN"/>
    <property type="match status" value="1"/>
</dbReference>
<accession>A0A919BC23</accession>
<name>A0A919BC23_STRFL</name>
<gene>
    <name evidence="2" type="ORF">GCM10017667_02470</name>
</gene>
<keyword evidence="3" id="KW-1185">Reference proteome</keyword>
<sequence>MTTADRATVRVEITLDLTCVHSYLGFTRFERAARRHRDAGGTLDVTFLPFRVSPDAPAAGRPLSEVHAEFFGSAENAARATAGMAETGAREGLEFDFARAVHVDTFEAHRLLAAAGEQGLAEPMAERLFRAYLTDGLNIGDAATLTRLAAEIGVRRAETGPGADAEASRLRAELDRVRALGVRSVPLFRFEGAGLLSGAQPEEAFRRAIEAAARHGG</sequence>
<feature type="domain" description="DSBA-like thioredoxin" evidence="1">
    <location>
        <begin position="11"/>
        <end position="209"/>
    </location>
</feature>
<evidence type="ECO:0000259" key="1">
    <source>
        <dbReference type="Pfam" id="PF01323"/>
    </source>
</evidence>
<dbReference type="GO" id="GO:0016491">
    <property type="term" value="F:oxidoreductase activity"/>
    <property type="evidence" value="ECO:0007669"/>
    <property type="project" value="InterPro"/>
</dbReference>
<comment type="caution">
    <text evidence="2">The sequence shown here is derived from an EMBL/GenBank/DDBJ whole genome shotgun (WGS) entry which is preliminary data.</text>
</comment>
<dbReference type="EMBL" id="BNBE01000001">
    <property type="protein sequence ID" value="GHF78577.1"/>
    <property type="molecule type" value="Genomic_DNA"/>
</dbReference>
<dbReference type="CDD" id="cd03024">
    <property type="entry name" value="DsbA_FrnE"/>
    <property type="match status" value="1"/>
</dbReference>
<proteinExistence type="predicted"/>
<reference evidence="2" key="1">
    <citation type="journal article" date="2014" name="Int. J. Syst. Evol. Microbiol.">
        <title>Complete genome sequence of Corynebacterium casei LMG S-19264T (=DSM 44701T), isolated from a smear-ripened cheese.</title>
        <authorList>
            <consortium name="US DOE Joint Genome Institute (JGI-PGF)"/>
            <person name="Walter F."/>
            <person name="Albersmeier A."/>
            <person name="Kalinowski J."/>
            <person name="Ruckert C."/>
        </authorList>
    </citation>
    <scope>NUCLEOTIDE SEQUENCE</scope>
    <source>
        <strain evidence="2">JCM 4122</strain>
    </source>
</reference>
<evidence type="ECO:0000313" key="2">
    <source>
        <dbReference type="EMBL" id="GHF78577.1"/>
    </source>
</evidence>
<reference evidence="2" key="2">
    <citation type="submission" date="2020-09" db="EMBL/GenBank/DDBJ databases">
        <authorList>
            <person name="Sun Q."/>
            <person name="Ohkuma M."/>
        </authorList>
    </citation>
    <scope>NUCLEOTIDE SEQUENCE</scope>
    <source>
        <strain evidence="2">JCM 4122</strain>
    </source>
</reference>
<evidence type="ECO:0000313" key="3">
    <source>
        <dbReference type="Proteomes" id="UP000632849"/>
    </source>
</evidence>
<dbReference type="Gene3D" id="3.40.30.10">
    <property type="entry name" value="Glutaredoxin"/>
    <property type="match status" value="1"/>
</dbReference>
<dbReference type="InterPro" id="IPR001853">
    <property type="entry name" value="DSBA-like_thioredoxin_dom"/>
</dbReference>
<dbReference type="PANTHER" id="PTHR13887">
    <property type="entry name" value="GLUTATHIONE S-TRANSFERASE KAPPA"/>
    <property type="match status" value="1"/>
</dbReference>
<dbReference type="Pfam" id="PF01323">
    <property type="entry name" value="DSBA"/>
    <property type="match status" value="1"/>
</dbReference>
<dbReference type="InterPro" id="IPR036249">
    <property type="entry name" value="Thioredoxin-like_sf"/>
</dbReference>
<organism evidence="2 3">
    <name type="scientific">Streptomyces filamentosus</name>
    <name type="common">Streptomyces roseosporus</name>
    <dbReference type="NCBI Taxonomy" id="67294"/>
    <lineage>
        <taxon>Bacteria</taxon>
        <taxon>Bacillati</taxon>
        <taxon>Actinomycetota</taxon>
        <taxon>Actinomycetes</taxon>
        <taxon>Kitasatosporales</taxon>
        <taxon>Streptomycetaceae</taxon>
        <taxon>Streptomyces</taxon>
    </lineage>
</organism>
<protein>
    <recommendedName>
        <fullName evidence="1">DSBA-like thioredoxin domain-containing protein</fullName>
    </recommendedName>
</protein>
<dbReference type="SUPFAM" id="SSF52833">
    <property type="entry name" value="Thioredoxin-like"/>
    <property type="match status" value="1"/>
</dbReference>
<dbReference type="RefSeq" id="WP_190040561.1">
    <property type="nucleotide sequence ID" value="NZ_BNBE01000001.1"/>
</dbReference>